<dbReference type="PROSITE" id="PS00061">
    <property type="entry name" value="ADH_SHORT"/>
    <property type="match status" value="1"/>
</dbReference>
<dbReference type="UniPathway" id="UPA00094"/>
<dbReference type="NCBIfam" id="TIGR01830">
    <property type="entry name" value="3oxo_ACP_reduc"/>
    <property type="match status" value="1"/>
</dbReference>
<dbReference type="Gene3D" id="3.40.50.720">
    <property type="entry name" value="NAD(P)-binding Rossmann-like Domain"/>
    <property type="match status" value="1"/>
</dbReference>
<dbReference type="EC" id="1.1.1.100" evidence="6"/>
<dbReference type="AlphaFoldDB" id="A0A5D0ML41"/>
<keyword evidence="6" id="KW-0443">Lipid metabolism</keyword>
<name>A0A5D0ML41_9BACT</name>
<dbReference type="EMBL" id="VSIX01000016">
    <property type="protein sequence ID" value="TYB31958.1"/>
    <property type="molecule type" value="Genomic_DNA"/>
</dbReference>
<dbReference type="SUPFAM" id="SSF51735">
    <property type="entry name" value="NAD(P)-binding Rossmann-fold domains"/>
    <property type="match status" value="1"/>
</dbReference>
<comment type="catalytic activity">
    <reaction evidence="6">
        <text>a (3R)-hydroxyacyl-[ACP] + NADP(+) = a 3-oxoacyl-[ACP] + NADPH + H(+)</text>
        <dbReference type="Rhea" id="RHEA:17397"/>
        <dbReference type="Rhea" id="RHEA-COMP:9916"/>
        <dbReference type="Rhea" id="RHEA-COMP:9945"/>
        <dbReference type="ChEBI" id="CHEBI:15378"/>
        <dbReference type="ChEBI" id="CHEBI:57783"/>
        <dbReference type="ChEBI" id="CHEBI:58349"/>
        <dbReference type="ChEBI" id="CHEBI:78776"/>
        <dbReference type="ChEBI" id="CHEBI:78827"/>
        <dbReference type="EC" id="1.1.1.100"/>
    </reaction>
</comment>
<comment type="pathway">
    <text evidence="6">Lipid metabolism; fatty acid biosynthesis.</text>
</comment>
<keyword evidence="6" id="KW-0275">Fatty acid biosynthesis</keyword>
<keyword evidence="6" id="KW-0276">Fatty acid metabolism</keyword>
<dbReference type="FunFam" id="3.40.50.720:FF:000115">
    <property type="entry name" value="3-oxoacyl-[acyl-carrier-protein] reductase FabG"/>
    <property type="match status" value="1"/>
</dbReference>
<dbReference type="InterPro" id="IPR036291">
    <property type="entry name" value="NAD(P)-bd_dom_sf"/>
</dbReference>
<evidence type="ECO:0000256" key="4">
    <source>
        <dbReference type="PIRSR" id="PIRSR611284-1"/>
    </source>
</evidence>
<feature type="binding site" evidence="5">
    <location>
        <begin position="12"/>
        <end position="15"/>
    </location>
    <ligand>
        <name>NADP(+)</name>
        <dbReference type="ChEBI" id="CHEBI:58349"/>
    </ligand>
</feature>
<keyword evidence="6" id="KW-0444">Lipid biosynthesis</keyword>
<comment type="caution">
    <text evidence="8">The sequence shown here is derived from an EMBL/GenBank/DDBJ whole genome shotgun (WGS) entry which is preliminary data.</text>
</comment>
<dbReference type="GO" id="GO:0051287">
    <property type="term" value="F:NAD binding"/>
    <property type="evidence" value="ECO:0007669"/>
    <property type="project" value="UniProtKB-UniRule"/>
</dbReference>
<dbReference type="GO" id="GO:0006633">
    <property type="term" value="P:fatty acid biosynthetic process"/>
    <property type="evidence" value="ECO:0007669"/>
    <property type="project" value="UniProtKB-UniPathway"/>
</dbReference>
<feature type="binding site" evidence="5">
    <location>
        <position position="89"/>
    </location>
    <ligand>
        <name>NADP(+)</name>
        <dbReference type="ChEBI" id="CHEBI:58349"/>
    </ligand>
</feature>
<sequence length="246" mass="26917">MNLEGKTALITGAARGIGKEIAIKFAETGCNIAICDLDKEKIESTIDEIRETGVEAYGEVCDVTSMDSVKDMVKKFLEKFDKIDILVNNAGITQDTLLMRMSEKQWKNVIDVNLNGTFNVTRSLIRSMMKNKYGKIINISSVVGLMGNAGQANYSATKAGVIGFTKTVAKEYGKRNIYANAVAPGFIETDMTEKLSEKAEKDLMNNVSIKRKGKPEDVANLVLFLASDLSDYITGEVISVDGGMRM</sequence>
<dbReference type="NCBIfam" id="NF005559">
    <property type="entry name" value="PRK07231.1"/>
    <property type="match status" value="1"/>
</dbReference>
<dbReference type="InterPro" id="IPR057326">
    <property type="entry name" value="KR_dom"/>
</dbReference>
<protein>
    <recommendedName>
        <fullName evidence="6">3-oxoacyl-[acyl-carrier-protein] reductase</fullName>
        <ecNumber evidence="6">1.1.1.100</ecNumber>
    </recommendedName>
</protein>
<feature type="domain" description="Ketoreductase" evidence="7">
    <location>
        <begin position="6"/>
        <end position="185"/>
    </location>
</feature>
<dbReference type="InterPro" id="IPR020904">
    <property type="entry name" value="Sc_DH/Rdtase_CS"/>
</dbReference>
<keyword evidence="9" id="KW-1185">Reference proteome</keyword>
<dbReference type="InterPro" id="IPR050259">
    <property type="entry name" value="SDR"/>
</dbReference>
<comment type="subunit">
    <text evidence="6">Homotetramer.</text>
</comment>
<gene>
    <name evidence="8" type="primary">fabG</name>
    <name evidence="8" type="ORF">FXF47_01565</name>
</gene>
<comment type="function">
    <text evidence="6">Catalyzes the NADPH-dependent reduction of beta-ketoacyl-ACP substrates to beta-hydroxyacyl-ACP products, the first reductive step in the elongation cycle of fatty acid biosynthesis.</text>
</comment>
<dbReference type="GO" id="GO:0004316">
    <property type="term" value="F:3-oxoacyl-[acyl-carrier-protein] reductase (NADPH) activity"/>
    <property type="evidence" value="ECO:0007669"/>
    <property type="project" value="UniProtKB-UniRule"/>
</dbReference>
<organism evidence="8 9">
    <name type="scientific">Candidatus Mcinerneyibacterium aminivorans</name>
    <dbReference type="NCBI Taxonomy" id="2703815"/>
    <lineage>
        <taxon>Bacteria</taxon>
        <taxon>Candidatus Macinerneyibacteriota</taxon>
        <taxon>Candidatus Mcinerneyibacteria</taxon>
        <taxon>Candidatus Mcinerneyibacteriales</taxon>
        <taxon>Candidatus Mcinerneyibacteriaceae</taxon>
        <taxon>Candidatus Mcinerneyibacterium</taxon>
    </lineage>
</organism>
<dbReference type="PRINTS" id="PR00081">
    <property type="entry name" value="GDHRDH"/>
</dbReference>
<evidence type="ECO:0000256" key="3">
    <source>
        <dbReference type="ARBA" id="ARBA00023002"/>
    </source>
</evidence>
<feature type="binding site" evidence="5">
    <location>
        <begin position="154"/>
        <end position="158"/>
    </location>
    <ligand>
        <name>NADP(+)</name>
        <dbReference type="ChEBI" id="CHEBI:58349"/>
    </ligand>
</feature>
<dbReference type="PANTHER" id="PTHR42879:SF2">
    <property type="entry name" value="3-OXOACYL-[ACYL-CARRIER-PROTEIN] REDUCTASE FABG"/>
    <property type="match status" value="1"/>
</dbReference>
<comment type="similarity">
    <text evidence="1 6">Belongs to the short-chain dehydrogenases/reductases (SDR) family.</text>
</comment>
<dbReference type="NCBIfam" id="NF004198">
    <property type="entry name" value="PRK05653.1-3"/>
    <property type="match status" value="1"/>
</dbReference>
<dbReference type="NCBIfam" id="NF009466">
    <property type="entry name" value="PRK12826.1-2"/>
    <property type="match status" value="1"/>
</dbReference>
<evidence type="ECO:0000256" key="5">
    <source>
        <dbReference type="PIRSR" id="PIRSR611284-2"/>
    </source>
</evidence>
<dbReference type="PANTHER" id="PTHR42879">
    <property type="entry name" value="3-OXOACYL-(ACYL-CARRIER-PROTEIN) REDUCTASE"/>
    <property type="match status" value="1"/>
</dbReference>
<dbReference type="InterPro" id="IPR011284">
    <property type="entry name" value="3oxo_ACP_reduc"/>
</dbReference>
<dbReference type="InterPro" id="IPR002347">
    <property type="entry name" value="SDR_fam"/>
</dbReference>
<evidence type="ECO:0000313" key="9">
    <source>
        <dbReference type="Proteomes" id="UP000324143"/>
    </source>
</evidence>
<dbReference type="SMART" id="SM00822">
    <property type="entry name" value="PKS_KR"/>
    <property type="match status" value="1"/>
</dbReference>
<dbReference type="Pfam" id="PF13561">
    <property type="entry name" value="adh_short_C2"/>
    <property type="match status" value="1"/>
</dbReference>
<keyword evidence="3 6" id="KW-0560">Oxidoreductase</keyword>
<reference evidence="8" key="1">
    <citation type="submission" date="2019-08" db="EMBL/GenBank/DDBJ databases">
        <title>Genomic characterization of a novel candidate phylum (ARYD3) from a high temperature, high salinity tertiary oil reservoir in north central Oklahoma, USA.</title>
        <authorList>
            <person name="Youssef N.H."/>
            <person name="Yadav A."/>
            <person name="Elshahed M.S."/>
        </authorList>
    </citation>
    <scope>NUCLEOTIDE SEQUENCE [LARGE SCALE GENOMIC DNA]</scope>
    <source>
        <strain evidence="8">ARYD3</strain>
    </source>
</reference>
<evidence type="ECO:0000259" key="7">
    <source>
        <dbReference type="SMART" id="SM00822"/>
    </source>
</evidence>
<evidence type="ECO:0000256" key="6">
    <source>
        <dbReference type="RuleBase" id="RU366074"/>
    </source>
</evidence>
<evidence type="ECO:0000256" key="1">
    <source>
        <dbReference type="ARBA" id="ARBA00006484"/>
    </source>
</evidence>
<dbReference type="CDD" id="cd05333">
    <property type="entry name" value="BKR_SDR_c"/>
    <property type="match status" value="1"/>
</dbReference>
<evidence type="ECO:0000313" key="8">
    <source>
        <dbReference type="EMBL" id="TYB31958.1"/>
    </source>
</evidence>
<feature type="active site" description="Proton acceptor" evidence="4">
    <location>
        <position position="154"/>
    </location>
</feature>
<evidence type="ECO:0000256" key="2">
    <source>
        <dbReference type="ARBA" id="ARBA00022857"/>
    </source>
</evidence>
<dbReference type="Proteomes" id="UP000324143">
    <property type="component" value="Unassembled WGS sequence"/>
</dbReference>
<feature type="binding site" evidence="5">
    <location>
        <position position="187"/>
    </location>
    <ligand>
        <name>NADP(+)</name>
        <dbReference type="ChEBI" id="CHEBI:58349"/>
    </ligand>
</feature>
<proteinExistence type="inferred from homology"/>
<accession>A0A5D0ML41</accession>
<keyword evidence="2 5" id="KW-0521">NADP</keyword>
<dbReference type="PRINTS" id="PR00080">
    <property type="entry name" value="SDRFAMILY"/>
</dbReference>